<feature type="region of interest" description="Disordered" evidence="4">
    <location>
        <begin position="131"/>
        <end position="248"/>
    </location>
</feature>
<dbReference type="EMBL" id="JAESVG020000003">
    <property type="protein sequence ID" value="KAG8629376.1"/>
    <property type="molecule type" value="Genomic_DNA"/>
</dbReference>
<evidence type="ECO:0000313" key="9">
    <source>
        <dbReference type="Proteomes" id="UP000809789"/>
    </source>
</evidence>
<feature type="domain" description="Pop1 N-terminal" evidence="5">
    <location>
        <begin position="115"/>
        <end position="317"/>
    </location>
</feature>
<dbReference type="Pfam" id="PF06978">
    <property type="entry name" value="POP1_N"/>
    <property type="match status" value="1"/>
</dbReference>
<dbReference type="Proteomes" id="UP000809789">
    <property type="component" value="Unassembled WGS sequence"/>
</dbReference>
<evidence type="ECO:0000259" key="6">
    <source>
        <dbReference type="Pfam" id="PF08170"/>
    </source>
</evidence>
<feature type="compositionally biased region" description="Low complexity" evidence="4">
    <location>
        <begin position="57"/>
        <end position="82"/>
    </location>
</feature>
<feature type="region of interest" description="Disordered" evidence="4">
    <location>
        <begin position="647"/>
        <end position="666"/>
    </location>
</feature>
<evidence type="ECO:0000256" key="2">
    <source>
        <dbReference type="ARBA" id="ARBA00022694"/>
    </source>
</evidence>
<feature type="region of interest" description="Disordered" evidence="4">
    <location>
        <begin position="707"/>
        <end position="751"/>
    </location>
</feature>
<keyword evidence="3" id="KW-0539">Nucleus</keyword>
<dbReference type="InterPro" id="IPR039182">
    <property type="entry name" value="Pop1"/>
</dbReference>
<feature type="region of interest" description="Disordered" evidence="4">
    <location>
        <begin position="847"/>
        <end position="867"/>
    </location>
</feature>
<dbReference type="PANTHER" id="PTHR22731:SF3">
    <property type="entry name" value="RIBONUCLEASES P_MRP PROTEIN SUBUNIT POP1"/>
    <property type="match status" value="1"/>
</dbReference>
<feature type="region of interest" description="Disordered" evidence="4">
    <location>
        <begin position="549"/>
        <end position="570"/>
    </location>
</feature>
<evidence type="ECO:0000256" key="3">
    <source>
        <dbReference type="ARBA" id="ARBA00023242"/>
    </source>
</evidence>
<comment type="caution">
    <text evidence="8">The sequence shown here is derived from an EMBL/GenBank/DDBJ whole genome shotgun (WGS) entry which is preliminary data.</text>
</comment>
<evidence type="ECO:0000256" key="4">
    <source>
        <dbReference type="SAM" id="MobiDB-lite"/>
    </source>
</evidence>
<dbReference type="InterPro" id="IPR012590">
    <property type="entry name" value="POPLD_dom"/>
</dbReference>
<keyword evidence="9" id="KW-1185">Reference proteome</keyword>
<feature type="compositionally biased region" description="Basic residues" evidence="4">
    <location>
        <begin position="161"/>
        <end position="170"/>
    </location>
</feature>
<feature type="domain" description="POPLD" evidence="6">
    <location>
        <begin position="592"/>
        <end position="697"/>
    </location>
</feature>
<dbReference type="AlphaFoldDB" id="A0A8K0L7W2"/>
<feature type="compositionally biased region" description="Basic and acidic residues" evidence="4">
    <location>
        <begin position="213"/>
        <end position="242"/>
    </location>
</feature>
<dbReference type="InterPro" id="IPR009723">
    <property type="entry name" value="Pop1_N"/>
</dbReference>
<evidence type="ECO:0000259" key="5">
    <source>
        <dbReference type="Pfam" id="PF06978"/>
    </source>
</evidence>
<dbReference type="GO" id="GO:0005655">
    <property type="term" value="C:nucleolar ribonuclease P complex"/>
    <property type="evidence" value="ECO:0007669"/>
    <property type="project" value="InterPro"/>
</dbReference>
<dbReference type="Pfam" id="PF22770">
    <property type="entry name" value="POP1_C"/>
    <property type="match status" value="1"/>
</dbReference>
<keyword evidence="2" id="KW-0819">tRNA processing</keyword>
<dbReference type="Pfam" id="PF08170">
    <property type="entry name" value="POPLD"/>
    <property type="match status" value="1"/>
</dbReference>
<feature type="compositionally biased region" description="Basic and acidic residues" evidence="4">
    <location>
        <begin position="192"/>
        <end position="202"/>
    </location>
</feature>
<name>A0A8K0L7W2_9PEZI</name>
<gene>
    <name evidence="8" type="ORF">KVT40_003241</name>
</gene>
<feature type="compositionally biased region" description="Acidic residues" evidence="4">
    <location>
        <begin position="647"/>
        <end position="657"/>
    </location>
</feature>
<reference evidence="8" key="1">
    <citation type="submission" date="2021-07" db="EMBL/GenBank/DDBJ databases">
        <title>Elsinoe batatas strain:CRI-CJ2 Genome sequencing and assembly.</title>
        <authorList>
            <person name="Huang L."/>
        </authorList>
    </citation>
    <scope>NUCLEOTIDE SEQUENCE</scope>
    <source>
        <strain evidence="8">CRI-CJ2</strain>
    </source>
</reference>
<feature type="domain" description="POP1 C-terminal" evidence="7">
    <location>
        <begin position="800"/>
        <end position="965"/>
    </location>
</feature>
<feature type="region of interest" description="Disordered" evidence="4">
    <location>
        <begin position="1"/>
        <end position="110"/>
    </location>
</feature>
<evidence type="ECO:0000313" key="8">
    <source>
        <dbReference type="EMBL" id="KAG8629376.1"/>
    </source>
</evidence>
<evidence type="ECO:0000259" key="7">
    <source>
        <dbReference type="Pfam" id="PF22770"/>
    </source>
</evidence>
<dbReference type="GO" id="GO:0001682">
    <property type="term" value="P:tRNA 5'-leader removal"/>
    <property type="evidence" value="ECO:0007669"/>
    <property type="project" value="InterPro"/>
</dbReference>
<feature type="compositionally biased region" description="Polar residues" evidence="4">
    <location>
        <begin position="41"/>
        <end position="51"/>
    </location>
</feature>
<accession>A0A8K0L7W2</accession>
<feature type="compositionally biased region" description="Polar residues" evidence="4">
    <location>
        <begin position="96"/>
        <end position="106"/>
    </location>
</feature>
<proteinExistence type="predicted"/>
<sequence length="967" mass="107488">MAGQRKPPNPPQQAGQKRKSDSSPSDLSSKRHKSGPAATKGKQNAATSRPGSTPKPASGSGSKATGSKPSGPKGPSQSASSSRQRRTQSRRDARSLATQTTSSAFSNGALDVARFVKAREFEIRALQEGLARSKKARMERAFQSVPKEMRRRAGAWDVRRLPKGRARREKAKREVREDNTPTGRDRRKKKSREAWVRGETVRRLQNLGRGRRERQEKAKEEKAGTKTRDARTRKDESREHGPVKSRFRKRQVNKTWLPTHLYHAKRAHMSPPLQPVWRFALPMTPTAKAYRPTHRAVSERGAVAWDVSYMSTVALEGTEVSLLGLLRGLGVDDTQLLGKKGQLWRDGRRSWQGWVYARDSSLQKPIAPITILWRTMSEEERKIREEVHEDSPKHPKRKLFLRVHPSAFHELWEEVIRLRKVQKPEVKAEDLRFDIGSIEITGPASTEALQAALWPSTGAQDEGMNPAATLWQDLRGLDNPASLPANSMLSIKVSDPRLHHPPRTVTSSTPQAALLQTTCNFDSNIAHSPQPIFDSRTRRAAIAAMQSQKAINRRNALSKPGSFPDPGPNDPSIPVLLYTSTASASSTQKTASWTVLLPWKAVPAVWQSIMYYPVSTGGQVRFGGLREQRQLAFERCEAWFPGDYPETEAGDAWEEREEAERKKTWEGRPRGRRVEYEGLELGNGEVGERGKGWSCDWGYVLEGVEKKVDDSKTSEQTESGDDGGKQSENAAEAVDKGKQPEGTDTKKQARPWHCSLALARALLKPKPTSNETEQAVKAINASGKPFAKAVESAEANISTALTTIRISYLGRGTPKPAARIYRLPSDPELRKEWLKLLADLTSKKKKKTFMPPPNRLLPRAEAGGSEQADIKTLARQLLGLDEGEDGNDYPPVPRAGDLIGFVTSGGFNLREGKGTAVGSVGLERVREGRKMVEGWEGTDRQRELWEGICVVRNSGEVVGRLARWNAI</sequence>
<dbReference type="GO" id="GO:0000172">
    <property type="term" value="C:ribonuclease MRP complex"/>
    <property type="evidence" value="ECO:0007669"/>
    <property type="project" value="InterPro"/>
</dbReference>
<dbReference type="InterPro" id="IPR055079">
    <property type="entry name" value="POP1_C"/>
</dbReference>
<dbReference type="PANTHER" id="PTHR22731">
    <property type="entry name" value="RIBONUCLEASES P/MRP PROTEIN SUBUNIT POP1"/>
    <property type="match status" value="1"/>
</dbReference>
<evidence type="ECO:0000256" key="1">
    <source>
        <dbReference type="ARBA" id="ARBA00004123"/>
    </source>
</evidence>
<dbReference type="OrthoDB" id="442863at2759"/>
<comment type="subcellular location">
    <subcellularLocation>
        <location evidence="1">Nucleus</location>
    </subcellularLocation>
</comment>
<organism evidence="8 9">
    <name type="scientific">Elsinoe batatas</name>
    <dbReference type="NCBI Taxonomy" id="2601811"/>
    <lineage>
        <taxon>Eukaryota</taxon>
        <taxon>Fungi</taxon>
        <taxon>Dikarya</taxon>
        <taxon>Ascomycota</taxon>
        <taxon>Pezizomycotina</taxon>
        <taxon>Dothideomycetes</taxon>
        <taxon>Dothideomycetidae</taxon>
        <taxon>Myriangiales</taxon>
        <taxon>Elsinoaceae</taxon>
        <taxon>Elsinoe</taxon>
    </lineage>
</organism>
<feature type="compositionally biased region" description="Basic and acidic residues" evidence="4">
    <location>
        <begin position="733"/>
        <end position="747"/>
    </location>
</feature>
<protein>
    <submittedName>
        <fullName evidence="8">Uncharacterized protein</fullName>
    </submittedName>
</protein>